<gene>
    <name evidence="1" type="ORF">POPTR_002G147200v4</name>
</gene>
<keyword evidence="2" id="KW-1185">Reference proteome</keyword>
<protein>
    <submittedName>
        <fullName evidence="1">Uncharacterized protein</fullName>
    </submittedName>
</protein>
<name>A0ACC0TF71_POPTR</name>
<organism evidence="1 2">
    <name type="scientific">Populus trichocarpa</name>
    <name type="common">Western balsam poplar</name>
    <name type="synonym">Populus balsamifera subsp. trichocarpa</name>
    <dbReference type="NCBI Taxonomy" id="3694"/>
    <lineage>
        <taxon>Eukaryota</taxon>
        <taxon>Viridiplantae</taxon>
        <taxon>Streptophyta</taxon>
        <taxon>Embryophyta</taxon>
        <taxon>Tracheophyta</taxon>
        <taxon>Spermatophyta</taxon>
        <taxon>Magnoliopsida</taxon>
        <taxon>eudicotyledons</taxon>
        <taxon>Gunneridae</taxon>
        <taxon>Pentapetalae</taxon>
        <taxon>rosids</taxon>
        <taxon>fabids</taxon>
        <taxon>Malpighiales</taxon>
        <taxon>Salicaceae</taxon>
        <taxon>Saliceae</taxon>
        <taxon>Populus</taxon>
    </lineage>
</organism>
<reference evidence="1 2" key="1">
    <citation type="journal article" date="2006" name="Science">
        <title>The genome of black cottonwood, Populus trichocarpa (Torr. &amp; Gray).</title>
        <authorList>
            <person name="Tuskan G.A."/>
            <person name="Difazio S."/>
            <person name="Jansson S."/>
            <person name="Bohlmann J."/>
            <person name="Grigoriev I."/>
            <person name="Hellsten U."/>
            <person name="Putnam N."/>
            <person name="Ralph S."/>
            <person name="Rombauts S."/>
            <person name="Salamov A."/>
            <person name="Schein J."/>
            <person name="Sterck L."/>
            <person name="Aerts A."/>
            <person name="Bhalerao R.R."/>
            <person name="Bhalerao R.P."/>
            <person name="Blaudez D."/>
            <person name="Boerjan W."/>
            <person name="Brun A."/>
            <person name="Brunner A."/>
            <person name="Busov V."/>
            <person name="Campbell M."/>
            <person name="Carlson J."/>
            <person name="Chalot M."/>
            <person name="Chapman J."/>
            <person name="Chen G.L."/>
            <person name="Cooper D."/>
            <person name="Coutinho P.M."/>
            <person name="Couturier J."/>
            <person name="Covert S."/>
            <person name="Cronk Q."/>
            <person name="Cunningham R."/>
            <person name="Davis J."/>
            <person name="Degroeve S."/>
            <person name="Dejardin A."/>
            <person name="Depamphilis C."/>
            <person name="Detter J."/>
            <person name="Dirks B."/>
            <person name="Dubchak I."/>
            <person name="Duplessis S."/>
            <person name="Ehlting J."/>
            <person name="Ellis B."/>
            <person name="Gendler K."/>
            <person name="Goodstein D."/>
            <person name="Gribskov M."/>
            <person name="Grimwood J."/>
            <person name="Groover A."/>
            <person name="Gunter L."/>
            <person name="Hamberger B."/>
            <person name="Heinze B."/>
            <person name="Helariutta Y."/>
            <person name="Henrissat B."/>
            <person name="Holligan D."/>
            <person name="Holt R."/>
            <person name="Huang W."/>
            <person name="Islam-Faridi N."/>
            <person name="Jones S."/>
            <person name="Jones-Rhoades M."/>
            <person name="Jorgensen R."/>
            <person name="Joshi C."/>
            <person name="Kangasjarvi J."/>
            <person name="Karlsson J."/>
            <person name="Kelleher C."/>
            <person name="Kirkpatrick R."/>
            <person name="Kirst M."/>
            <person name="Kohler A."/>
            <person name="Kalluri U."/>
            <person name="Larimer F."/>
            <person name="Leebens-Mack J."/>
            <person name="Leple J.C."/>
            <person name="Locascio P."/>
            <person name="Lou Y."/>
            <person name="Lucas S."/>
            <person name="Martin F."/>
            <person name="Montanini B."/>
            <person name="Napoli C."/>
            <person name="Nelson D.R."/>
            <person name="Nelson C."/>
            <person name="Nieminen K."/>
            <person name="Nilsson O."/>
            <person name="Pereda V."/>
            <person name="Peter G."/>
            <person name="Philippe R."/>
            <person name="Pilate G."/>
            <person name="Poliakov A."/>
            <person name="Razumovskaya J."/>
            <person name="Richardson P."/>
            <person name="Rinaldi C."/>
            <person name="Ritland K."/>
            <person name="Rouze P."/>
            <person name="Ryaboy D."/>
            <person name="Schmutz J."/>
            <person name="Schrader J."/>
            <person name="Segerman B."/>
            <person name="Shin H."/>
            <person name="Siddiqui A."/>
            <person name="Sterky F."/>
            <person name="Terry A."/>
            <person name="Tsai C.J."/>
            <person name="Uberbacher E."/>
            <person name="Unneberg P."/>
            <person name="Vahala J."/>
            <person name="Wall K."/>
            <person name="Wessler S."/>
            <person name="Yang G."/>
            <person name="Yin T."/>
            <person name="Douglas C."/>
            <person name="Marra M."/>
            <person name="Sandberg G."/>
            <person name="Van de Peer Y."/>
            <person name="Rokhsar D."/>
        </authorList>
    </citation>
    <scope>NUCLEOTIDE SEQUENCE [LARGE SCALE GENOMIC DNA]</scope>
    <source>
        <strain evidence="2">cv. Nisqually</strain>
    </source>
</reference>
<sequence length="161" mass="17607">MQIINGTHVYLMWLSLTPATHETYYNSFRYQNTLKQNKENMASWSDENATTAYLPALKMGKREKELDVAEFISALAAGKNAQLVVIASASIDGSTILSLVAAAHQTGGNVVCILPTKPNICASRNAPGPYADCVKFVIGDAKILLSKDYRGRFCTCRLRSS</sequence>
<evidence type="ECO:0000313" key="2">
    <source>
        <dbReference type="Proteomes" id="UP000006729"/>
    </source>
</evidence>
<proteinExistence type="predicted"/>
<accession>A0ACC0TF71</accession>
<comment type="caution">
    <text evidence="1">The sequence shown here is derived from an EMBL/GenBank/DDBJ whole genome shotgun (WGS) entry which is preliminary data.</text>
</comment>
<dbReference type="EMBL" id="CM009291">
    <property type="protein sequence ID" value="KAI9399773.1"/>
    <property type="molecule type" value="Genomic_DNA"/>
</dbReference>
<evidence type="ECO:0000313" key="1">
    <source>
        <dbReference type="EMBL" id="KAI9399773.1"/>
    </source>
</evidence>
<dbReference type="Proteomes" id="UP000006729">
    <property type="component" value="Chromosome 2"/>
</dbReference>